<dbReference type="Proteomes" id="UP000820818">
    <property type="component" value="Unassembled WGS sequence"/>
</dbReference>
<keyword evidence="1" id="KW-1133">Transmembrane helix</keyword>
<keyword evidence="3" id="KW-1185">Reference proteome</keyword>
<gene>
    <name evidence="2" type="ORF">GHT06_003790</name>
</gene>
<evidence type="ECO:0000313" key="3">
    <source>
        <dbReference type="Proteomes" id="UP000820818"/>
    </source>
</evidence>
<name>A0AAD5KDW1_9CRUS</name>
<comment type="caution">
    <text evidence="2">The sequence shown here is derived from an EMBL/GenBank/DDBJ whole genome shotgun (WGS) entry which is preliminary data.</text>
</comment>
<sequence length="763" mass="84404">MAEQLSQIILSDKAVSETKTSVEELLKQTAEGFAGMLQALVLPLLLVFGILIVGVVVYTMHLQNRLVDGDVSTMDLCATASPVSDGLDSAFAIFEDRTPSGALFGVPFLPHYCAQRKWTDDAVVHYLRSNVACVKATQTYVVKMYNEHTGGFATRSKAVTDMLRKFVFPMQSQLRGDTPKVYRGADFMHSPDMLVYDRMVFDPSDPDPRTGARAQPSSVYRAFNLFEGFPFGPKHSMPSARRDSLVAPFLGHASAVLCAGDSAMFNYMMLWIAHLVQWPGVKPGTALLMTSRQGAGKNVFWEVVRDLVGQKHYVLLNRASASHRGSTLPLSTSCWRPNDNDSNFVLKSLITQHETILELKGVDGSPVSSFERYVLLSNDTKPLRIEASDRRFACFEVSELAAESEFVDVEIEDGQGVTAAGLYEHMGAWARRSNLVCPSIRQLGAACTEPWRQEEDEQDACAGYQQWRPRPGQCHPNGATAHTRARGNASTRRFHAATDHPAYTIAPTAATSPASKESRASFEKNLAAAEDRVSKFYNHTSYTPALKHILRRWYELGYDSTCNVKICDTVASAVDSDKIASYMARVKTDTNSLIERVIGTTDLMTYTDGRGNVQEEVLLRAVSPDMAWAATTTDMLQRKIGLDKAGNYSQYIAVGFTANVVGDVKSYPYGHSSKSHIQLRPEHGLKYTGDVLTRMFVALKAWVDVGFKRCKQMHVPLIGTGVYKHERYVIIALLVMVAMHSQHEGTLVITGMNADEVSNDLQN</sequence>
<evidence type="ECO:0000313" key="2">
    <source>
        <dbReference type="EMBL" id="KAI9549604.1"/>
    </source>
</evidence>
<keyword evidence="1" id="KW-0812">Transmembrane</keyword>
<dbReference type="AlphaFoldDB" id="A0AAD5KDW1"/>
<accession>A0AAD5KDW1</accession>
<evidence type="ECO:0000256" key="1">
    <source>
        <dbReference type="SAM" id="Phobius"/>
    </source>
</evidence>
<organism evidence="2 3">
    <name type="scientific">Daphnia sinensis</name>
    <dbReference type="NCBI Taxonomy" id="1820382"/>
    <lineage>
        <taxon>Eukaryota</taxon>
        <taxon>Metazoa</taxon>
        <taxon>Ecdysozoa</taxon>
        <taxon>Arthropoda</taxon>
        <taxon>Crustacea</taxon>
        <taxon>Branchiopoda</taxon>
        <taxon>Diplostraca</taxon>
        <taxon>Cladocera</taxon>
        <taxon>Anomopoda</taxon>
        <taxon>Daphniidae</taxon>
        <taxon>Daphnia</taxon>
        <taxon>Daphnia similis group</taxon>
    </lineage>
</organism>
<proteinExistence type="predicted"/>
<keyword evidence="1" id="KW-0472">Membrane</keyword>
<feature type="transmembrane region" description="Helical" evidence="1">
    <location>
        <begin position="36"/>
        <end position="58"/>
    </location>
</feature>
<dbReference type="EMBL" id="WJBH02000290">
    <property type="protein sequence ID" value="KAI9549604.1"/>
    <property type="molecule type" value="Genomic_DNA"/>
</dbReference>
<reference evidence="2" key="1">
    <citation type="submission" date="2022-05" db="EMBL/GenBank/DDBJ databases">
        <title>A multi-omics perspective on studying reproductive biology in Daphnia sinensis.</title>
        <authorList>
            <person name="Jia J."/>
        </authorList>
    </citation>
    <scope>NUCLEOTIDE SEQUENCE</scope>
    <source>
        <strain evidence="2">WSL</strain>
    </source>
</reference>
<protein>
    <submittedName>
        <fullName evidence="2">Uncharacterized protein</fullName>
    </submittedName>
</protein>